<feature type="transmembrane region" description="Helical" evidence="9">
    <location>
        <begin position="331"/>
        <end position="352"/>
    </location>
</feature>
<keyword evidence="11" id="KW-1185">Reference proteome</keyword>
<evidence type="ECO:0000256" key="2">
    <source>
        <dbReference type="ARBA" id="ARBA00022553"/>
    </source>
</evidence>
<dbReference type="OrthoDB" id="9776359at2"/>
<keyword evidence="2" id="KW-0597">Phosphoprotein</keyword>
<keyword evidence="7 9" id="KW-1133">Transmembrane helix</keyword>
<accession>A0A193LCY2</accession>
<feature type="transmembrane region" description="Helical" evidence="9">
    <location>
        <begin position="92"/>
        <end position="113"/>
    </location>
</feature>
<dbReference type="STRING" id="1548547.BA177_03480"/>
<evidence type="ECO:0000256" key="9">
    <source>
        <dbReference type="SAM" id="Phobius"/>
    </source>
</evidence>
<dbReference type="AlphaFoldDB" id="A0A193LCY2"/>
<evidence type="ECO:0000256" key="4">
    <source>
        <dbReference type="ARBA" id="ARBA00022643"/>
    </source>
</evidence>
<evidence type="ECO:0008006" key="12">
    <source>
        <dbReference type="Google" id="ProtNLM"/>
    </source>
</evidence>
<feature type="transmembrane region" description="Helical" evidence="9">
    <location>
        <begin position="40"/>
        <end position="59"/>
    </location>
</feature>
<keyword evidence="8 9" id="KW-0472">Membrane</keyword>
<keyword evidence="6" id="KW-1278">Translocase</keyword>
<dbReference type="EMBL" id="CP016268">
    <property type="protein sequence ID" value="ANO50395.1"/>
    <property type="molecule type" value="Genomic_DNA"/>
</dbReference>
<evidence type="ECO:0000256" key="6">
    <source>
        <dbReference type="ARBA" id="ARBA00022967"/>
    </source>
</evidence>
<dbReference type="Pfam" id="PF03116">
    <property type="entry name" value="NQR2_RnfD_RnfE"/>
    <property type="match status" value="1"/>
</dbReference>
<evidence type="ECO:0000256" key="1">
    <source>
        <dbReference type="ARBA" id="ARBA00022448"/>
    </source>
</evidence>
<feature type="transmembrane region" description="Helical" evidence="9">
    <location>
        <begin position="224"/>
        <end position="243"/>
    </location>
</feature>
<keyword evidence="3" id="KW-0285">Flavoprotein</keyword>
<name>A0A193LCY2_9GAMM</name>
<keyword evidence="5 9" id="KW-0812">Transmembrane</keyword>
<reference evidence="10 11" key="1">
    <citation type="submission" date="2016-06" db="EMBL/GenBank/DDBJ databases">
        <title>Complete genome sequence of a deep-branching marine Gamma Proteobacterium Woeseia oceani type strain XK5.</title>
        <authorList>
            <person name="Mu D."/>
            <person name="Du Z."/>
        </authorList>
    </citation>
    <scope>NUCLEOTIDE SEQUENCE [LARGE SCALE GENOMIC DNA]</scope>
    <source>
        <strain evidence="10 11">XK5</strain>
    </source>
</reference>
<evidence type="ECO:0000313" key="10">
    <source>
        <dbReference type="EMBL" id="ANO50395.1"/>
    </source>
</evidence>
<evidence type="ECO:0000256" key="3">
    <source>
        <dbReference type="ARBA" id="ARBA00022630"/>
    </source>
</evidence>
<keyword evidence="4" id="KW-0288">FMN</keyword>
<dbReference type="GO" id="GO:0055085">
    <property type="term" value="P:transmembrane transport"/>
    <property type="evidence" value="ECO:0007669"/>
    <property type="project" value="InterPro"/>
</dbReference>
<dbReference type="PANTHER" id="PTHR30578">
    <property type="entry name" value="ELECTRON TRANSPORT COMPLEX PROTEIN RNFD"/>
    <property type="match status" value="1"/>
</dbReference>
<proteinExistence type="predicted"/>
<organism evidence="10 11">
    <name type="scientific">Woeseia oceani</name>
    <dbReference type="NCBI Taxonomy" id="1548547"/>
    <lineage>
        <taxon>Bacteria</taxon>
        <taxon>Pseudomonadati</taxon>
        <taxon>Pseudomonadota</taxon>
        <taxon>Gammaproteobacteria</taxon>
        <taxon>Woeseiales</taxon>
        <taxon>Woeseiaceae</taxon>
        <taxon>Woeseia</taxon>
    </lineage>
</organism>
<protein>
    <recommendedName>
        <fullName evidence="12">NADH:ubiquinone reductase (Na(+)-transporting) subunit B</fullName>
    </recommendedName>
</protein>
<dbReference type="KEGG" id="woc:BA177_03480"/>
<evidence type="ECO:0000256" key="8">
    <source>
        <dbReference type="ARBA" id="ARBA00023136"/>
    </source>
</evidence>
<keyword evidence="1" id="KW-0813">Transport</keyword>
<evidence type="ECO:0000256" key="7">
    <source>
        <dbReference type="ARBA" id="ARBA00022989"/>
    </source>
</evidence>
<feature type="transmembrane region" description="Helical" evidence="9">
    <location>
        <begin position="134"/>
        <end position="159"/>
    </location>
</feature>
<gene>
    <name evidence="10" type="ORF">BA177_03480</name>
</gene>
<evidence type="ECO:0000256" key="5">
    <source>
        <dbReference type="ARBA" id="ARBA00022692"/>
    </source>
</evidence>
<dbReference type="InterPro" id="IPR004338">
    <property type="entry name" value="NqrB/RnfD"/>
</dbReference>
<dbReference type="PANTHER" id="PTHR30578:SF1">
    <property type="entry name" value="NA(+)-TRANSLOCATING NADH-QUINONE REDUCTASE SUBUNIT B"/>
    <property type="match status" value="1"/>
</dbReference>
<dbReference type="Proteomes" id="UP000092695">
    <property type="component" value="Chromosome"/>
</dbReference>
<evidence type="ECO:0000313" key="11">
    <source>
        <dbReference type="Proteomes" id="UP000092695"/>
    </source>
</evidence>
<feature type="transmembrane region" description="Helical" evidence="9">
    <location>
        <begin position="250"/>
        <end position="267"/>
    </location>
</feature>
<dbReference type="GO" id="GO:0005886">
    <property type="term" value="C:plasma membrane"/>
    <property type="evidence" value="ECO:0007669"/>
    <property type="project" value="TreeGrafter"/>
</dbReference>
<sequence>MNVAYGQASSQSLTAPIRLFSGNKQPGKMLLCNSRGTGPLLRLFVLASLPAALVGAWNAGRDWLAVSSDVADWRQQLFAISGLPASSTVTELLAGLSFLVPLLLVAIAVSAAWEFVFASLRRRSIDPGWLMSSWLFVLLLPPQTPLTLAAIGMSFGAVIGKHVFGGTGRYITSPTAVGALFLHFAYPAIAPAATSWSLIAEQGATQTVADGVTWLTLFAGRETGMLGTASALACMLGALWLLLTGAASARTLAGGLVGLLFAGWIAFQCGGNLPAHWQFALGNAAFCWAFILTDPTTLPLTRSGRWLHGFAFGSLIVLMREADPARPESALFAVVLAALFVPLIDYVTALAARRKYANALELAQ</sequence>